<organism evidence="10 11">
    <name type="scientific">Photinus pyralis</name>
    <name type="common">Common eastern firefly</name>
    <name type="synonym">Lampyris pyralis</name>
    <dbReference type="NCBI Taxonomy" id="7054"/>
    <lineage>
        <taxon>Eukaryota</taxon>
        <taxon>Metazoa</taxon>
        <taxon>Ecdysozoa</taxon>
        <taxon>Arthropoda</taxon>
        <taxon>Hexapoda</taxon>
        <taxon>Insecta</taxon>
        <taxon>Pterygota</taxon>
        <taxon>Neoptera</taxon>
        <taxon>Endopterygota</taxon>
        <taxon>Coleoptera</taxon>
        <taxon>Polyphaga</taxon>
        <taxon>Elateriformia</taxon>
        <taxon>Elateroidea</taxon>
        <taxon>Lampyridae</taxon>
        <taxon>Lampyrinae</taxon>
        <taxon>Photinus</taxon>
    </lineage>
</organism>
<dbReference type="EMBL" id="VVIM01000005">
    <property type="protein sequence ID" value="KAB0799392.1"/>
    <property type="molecule type" value="Genomic_DNA"/>
</dbReference>
<dbReference type="InterPro" id="IPR015943">
    <property type="entry name" value="WD40/YVTN_repeat-like_dom_sf"/>
</dbReference>
<keyword evidence="7" id="KW-0966">Cell projection</keyword>
<dbReference type="InterPro" id="IPR001680">
    <property type="entry name" value="WD40_rpt"/>
</dbReference>
<gene>
    <name evidence="10" type="ORF">PPYR_07272</name>
</gene>
<dbReference type="SMART" id="SM00320">
    <property type="entry name" value="WD40"/>
    <property type="match status" value="5"/>
</dbReference>
<comment type="subcellular location">
    <subcellularLocation>
        <location evidence="1">Cytoplasm</location>
        <location evidence="1">Cytoskeleton</location>
        <location evidence="1">Cilium axoneme</location>
    </subcellularLocation>
</comment>
<protein>
    <submittedName>
        <fullName evidence="10">Uncharacterized protein</fullName>
    </submittedName>
</protein>
<feature type="region of interest" description="Disordered" evidence="9">
    <location>
        <begin position="1"/>
        <end position="26"/>
    </location>
</feature>
<evidence type="ECO:0000256" key="1">
    <source>
        <dbReference type="ARBA" id="ARBA00004430"/>
    </source>
</evidence>
<dbReference type="Gene3D" id="2.130.10.10">
    <property type="entry name" value="YVTN repeat-like/Quinoprotein amine dehydrogenase"/>
    <property type="match status" value="3"/>
</dbReference>
<keyword evidence="2" id="KW-0963">Cytoplasm</keyword>
<keyword evidence="6" id="KW-0206">Cytoskeleton</keyword>
<evidence type="ECO:0000256" key="8">
    <source>
        <dbReference type="SAM" id="Coils"/>
    </source>
</evidence>
<evidence type="ECO:0000256" key="9">
    <source>
        <dbReference type="SAM" id="MobiDB-lite"/>
    </source>
</evidence>
<feature type="compositionally biased region" description="Low complexity" evidence="9">
    <location>
        <begin position="1381"/>
        <end position="1394"/>
    </location>
</feature>
<dbReference type="InterPro" id="IPR036322">
    <property type="entry name" value="WD40_repeat_dom_sf"/>
</dbReference>
<dbReference type="Pfam" id="PF25828">
    <property type="entry name" value="CC_Cfap43"/>
    <property type="match status" value="1"/>
</dbReference>
<keyword evidence="5 8" id="KW-0175">Coiled coil</keyword>
<dbReference type="SUPFAM" id="SSF50998">
    <property type="entry name" value="Quinoprotein alcohol dehydrogenase-like"/>
    <property type="match status" value="1"/>
</dbReference>
<accession>A0A5N4APV3</accession>
<keyword evidence="4" id="KW-0677">Repeat</keyword>
<dbReference type="FunCoup" id="A0A5N4APV3">
    <property type="interactions" value="71"/>
</dbReference>
<evidence type="ECO:0000256" key="3">
    <source>
        <dbReference type="ARBA" id="ARBA00022574"/>
    </source>
</evidence>
<sequence length="1985" mass="228363">MSVETDSDLSSLPLDNEEEEVTEDEPEVYYSEDFISGPFLSDRSTFTKDILEFDFSYGYDCLKYFNLTVPDENTLIFGSGNIIHFFNARTQQFTFRRSAFGGGIGHITRNPQDEYPHIAVGENGINPPIIIYEWPSLEIITVLKGGASRCFAHLNYSPDGVLLASQSGEPDFLITIFNWSKCRILQRIKSNVNEVYRVMFSTDVPGQLTTCGLTHIKFWKMAETFTGLKLQGELGRFGKTEYCDILGIYQMADEKVVSGCAWGNMLVWDEGLIKVEVCQVGRKKCHTAPIVQFHYDNGDLWTVGMDGCVRVWFYDTIDQFDPPDHDRFVEVDPLFTFYVPDSKLMCIRKLNNKWRDFQFYAQDGNGGLWRIDLNTYAEPKSPVQLFACHGGEIMDIAACPWGNYLASVGSDGRLQFYNYKERRLFFRWKFPAKGATLIWLPLEIQPSGDQLIMGFDDGIIRVVVARIDEDTEEVKHKIIQLTKPHTKPITRSSLNSKELLLVTGSEDATIFIYKLVPSRNSYTTLVPIGFIPVPDIITCLLWHPKLSATLLGGCAHGHYFQVEVPNSPQKYTTVTYKLKEVPTQKRFITYKSQILRDILLAEIAAQKAKKVERKKVELAQLKTDNPGMDIDEELFLEDSSTEEILESLFIPEVPNNILWLQVTDDDTIWLSVAGYDAGYIYEYDIDQTSEVPKRFQLIYDGVDMMINNYIYSNDGEYLILALENGSLRVIKRNPEDWTDLSDYWQLPMHDNYNSYISKMCFSYDDNYFFSAGYDGNLFSYRYNSEVKTESVVPPQLVQIAIPTVELLDVDGYTSLSLDETLQKAEKDRIDRIANEAKVATLERIIILRQRFDLVLKRNAKLLPTQIIPRPEFDIDPRITENLNDKLTTNLALVKQKLEYNVEKSKVGMDKLKSRFVDSLDVFPIIVRGVRKNITVATERQTTLSTRFFDMLQIVDRKILEAELKNRPPERPPPVQVVAKAQEVKKEKLEHFLVGLTPSTIAKGLEPKLARCLGKYRDRKNREDERRKQWIVFNSKKPQEGVNDPEEENLLEKAKETIGDLKLKTALDYKVPMHLRESTVKKYKQLLLARHRQYYIRHDFNLAVLRLRNQKCSLIDYLNKLKGRLLEIQEEICPSQQRQFPEIPKVELDDFPEQNVDVVVKMSQSQTGRLITIPTVQCRKGDALEKEVLLTNKPTTTLYPPPPPEKGKPTKVRAVDPEIAALCNDEDTPWEAEVRSYRYSRYIFEQDRIISKMKVAIEKFDAELERVAQSKIKLTRDAYLIDLYIVTLNQELTILSAFESVEDQLQERLNERILEKLDMEDTITVINNTILNYKMEIERLQEEEKSIQQQFYLAAVDNKFYDFLRRIFKRRYKPPKVYNPDESSSSSSSSSSSESETGDAGSEDSRDFAIVKLDENVCPKGCDAALYERTFEMRAKRHSVELAIRDQKANIDTLSKDLVAKNKKMKIIDNFVKECQKELEAYQREKQKKLNLVLTTVVLKLNQLQHLVSINNASKVGDALILSKYAVSQLYRRVGELHNETVAQKSKHKGNITHMTRMQTDSKFMRRKMSELKAQIKELMIKKFGGEIDLNEVIESNVKTVSFGKNLSLDELEECTMKKMVFDYRLSHEDVQKLFQDEMALWNNAYERKQLDLIEKIRQHTSKLDLIALLNKEKAQLALEVHKEAVQRDSKKLEADAEFIGRCQDDINKLMKVVHQQALDIRLITLEISRLRSKDGVVSQKTDRTPKEPLQVEEDDINDDDSFMYYLAMETTREKRKIPSNVRDMSIKTQSSLFSTISQRIKSLIVDMLGQVKSTAALSKSATEILVEETVIDLLERPDREELVENLTALLPEEPTGEDHGIIETVAEQILVLQQPEVSKSESAILHEMLDLAIESGGSYTQILVKAIFELVNRLPISFLTRSTSIHIITSKVKTMAGEKALEKEELVREISKVKSDKTAEVQLLVDKILEAELQTGIDYIYFIDH</sequence>
<name>A0A5N4APV3_PHOPY</name>
<dbReference type="Pfam" id="PF00400">
    <property type="entry name" value="WD40"/>
    <property type="match status" value="2"/>
</dbReference>
<dbReference type="PANTHER" id="PTHR14885">
    <property type="entry name" value="CILIA- AND FLAGELLA-ASSOCIATED PROTEIN 43-RELATED"/>
    <property type="match status" value="1"/>
</dbReference>
<comment type="caution">
    <text evidence="10">The sequence shown here is derived from an EMBL/GenBank/DDBJ whole genome shotgun (WGS) entry which is preliminary data.</text>
</comment>
<evidence type="ECO:0000313" key="11">
    <source>
        <dbReference type="Proteomes" id="UP000327044"/>
    </source>
</evidence>
<evidence type="ECO:0000256" key="5">
    <source>
        <dbReference type="ARBA" id="ARBA00023054"/>
    </source>
</evidence>
<keyword evidence="11" id="KW-1185">Reference proteome</keyword>
<reference evidence="10 11" key="1">
    <citation type="journal article" date="2018" name="Elife">
        <title>Firefly genomes illuminate parallel origins of bioluminescence in beetles.</title>
        <authorList>
            <person name="Fallon T.R."/>
            <person name="Lower S.E."/>
            <person name="Chang C.H."/>
            <person name="Bessho-Uehara M."/>
            <person name="Martin G.J."/>
            <person name="Bewick A.J."/>
            <person name="Behringer M."/>
            <person name="Debat H.J."/>
            <person name="Wong I."/>
            <person name="Day J.C."/>
            <person name="Suvorov A."/>
            <person name="Silva C.J."/>
            <person name="Stanger-Hall K.F."/>
            <person name="Hall D.W."/>
            <person name="Schmitz R.J."/>
            <person name="Nelson D.R."/>
            <person name="Lewis S.M."/>
            <person name="Shigenobu S."/>
            <person name="Bybee S.M."/>
            <person name="Larracuente A.M."/>
            <person name="Oba Y."/>
            <person name="Weng J.K."/>
        </authorList>
    </citation>
    <scope>NUCLEOTIDE SEQUENCE [LARGE SCALE GENOMIC DNA]</scope>
    <source>
        <strain evidence="10">1611_PpyrPB1</strain>
        <tissue evidence="10">Whole body</tissue>
    </source>
</reference>
<dbReference type="SUPFAM" id="SSF50978">
    <property type="entry name" value="WD40 repeat-like"/>
    <property type="match status" value="1"/>
</dbReference>
<feature type="coiled-coil region" evidence="8">
    <location>
        <begin position="1443"/>
        <end position="1491"/>
    </location>
</feature>
<dbReference type="Proteomes" id="UP000327044">
    <property type="component" value="Unassembled WGS sequence"/>
</dbReference>
<evidence type="ECO:0000256" key="7">
    <source>
        <dbReference type="ARBA" id="ARBA00023273"/>
    </source>
</evidence>
<proteinExistence type="predicted"/>
<evidence type="ECO:0000256" key="6">
    <source>
        <dbReference type="ARBA" id="ARBA00023212"/>
    </source>
</evidence>
<dbReference type="PANTHER" id="PTHR14885:SF3">
    <property type="entry name" value="CILIA- AND FLAGELLA-ASSOCIATED PROTEIN 44"/>
    <property type="match status" value="1"/>
</dbReference>
<evidence type="ECO:0000313" key="10">
    <source>
        <dbReference type="EMBL" id="KAB0799392.1"/>
    </source>
</evidence>
<dbReference type="GO" id="GO:0003341">
    <property type="term" value="P:cilium movement"/>
    <property type="evidence" value="ECO:0007669"/>
    <property type="project" value="UniProtKB-ARBA"/>
</dbReference>
<feature type="region of interest" description="Disordered" evidence="9">
    <location>
        <begin position="1376"/>
        <end position="1403"/>
    </location>
</feature>
<evidence type="ECO:0000256" key="4">
    <source>
        <dbReference type="ARBA" id="ARBA00022737"/>
    </source>
</evidence>
<dbReference type="GO" id="GO:0005930">
    <property type="term" value="C:axoneme"/>
    <property type="evidence" value="ECO:0007669"/>
    <property type="project" value="UniProtKB-SubCell"/>
</dbReference>
<dbReference type="InParanoid" id="A0A5N4APV3"/>
<feature type="compositionally biased region" description="Acidic residues" evidence="9">
    <location>
        <begin position="15"/>
        <end position="26"/>
    </location>
</feature>
<evidence type="ECO:0000256" key="2">
    <source>
        <dbReference type="ARBA" id="ARBA00022490"/>
    </source>
</evidence>
<feature type="coiled-coil region" evidence="8">
    <location>
        <begin position="1322"/>
        <end position="1349"/>
    </location>
</feature>
<dbReference type="InterPro" id="IPR011047">
    <property type="entry name" value="Quinoprotein_ADH-like_sf"/>
</dbReference>
<keyword evidence="3" id="KW-0853">WD repeat</keyword>